<gene>
    <name evidence="1" type="ORF">MHA02_12220</name>
</gene>
<dbReference type="AlphaFoldDB" id="A0A512IM98"/>
<comment type="caution">
    <text evidence="1">The sequence shown here is derived from an EMBL/GenBank/DDBJ whole genome shotgun (WGS) entry which is preliminary data.</text>
</comment>
<evidence type="ECO:0000313" key="1">
    <source>
        <dbReference type="EMBL" id="GEO98834.1"/>
    </source>
</evidence>
<dbReference type="OrthoDB" id="8017628at2"/>
<dbReference type="RefSeq" id="WP_147077606.1">
    <property type="nucleotide sequence ID" value="NZ_BJZT01000011.1"/>
</dbReference>
<sequence>MIRSILCFGISAVLIGQAEAAPRGGEVPTLATVKGTCDRLVIGGRDVTAQCNGTLLNTSYSTGRVGFYFVTSDGAALTFTGMGSSQIKPDPDTAVQPVDGVIFGFKGQFDRTKAVGTCRFTNPYARPGLVSCKADTQGGNFAAEFTTDGQPPSVMKP</sequence>
<evidence type="ECO:0000313" key="2">
    <source>
        <dbReference type="Proteomes" id="UP000321258"/>
    </source>
</evidence>
<name>A0A512IM98_9HYPH</name>
<dbReference type="Proteomes" id="UP000321258">
    <property type="component" value="Unassembled WGS sequence"/>
</dbReference>
<organism evidence="1 2">
    <name type="scientific">Methylobacterium haplocladii</name>
    <dbReference type="NCBI Taxonomy" id="1176176"/>
    <lineage>
        <taxon>Bacteria</taxon>
        <taxon>Pseudomonadati</taxon>
        <taxon>Pseudomonadota</taxon>
        <taxon>Alphaproteobacteria</taxon>
        <taxon>Hyphomicrobiales</taxon>
        <taxon>Methylobacteriaceae</taxon>
        <taxon>Methylobacterium</taxon>
    </lineage>
</organism>
<proteinExistence type="predicted"/>
<keyword evidence="2" id="KW-1185">Reference proteome</keyword>
<dbReference type="EMBL" id="BJZT01000011">
    <property type="protein sequence ID" value="GEO98834.1"/>
    <property type="molecule type" value="Genomic_DNA"/>
</dbReference>
<protein>
    <submittedName>
        <fullName evidence="1">Uncharacterized protein</fullName>
    </submittedName>
</protein>
<reference evidence="1 2" key="1">
    <citation type="submission" date="2019-07" db="EMBL/GenBank/DDBJ databases">
        <title>Whole genome shotgun sequence of Methylobacterium haplocladii NBRC 107714.</title>
        <authorList>
            <person name="Hosoyama A."/>
            <person name="Uohara A."/>
            <person name="Ohji S."/>
            <person name="Ichikawa N."/>
        </authorList>
    </citation>
    <scope>NUCLEOTIDE SEQUENCE [LARGE SCALE GENOMIC DNA]</scope>
    <source>
        <strain evidence="1 2">NBRC 107714</strain>
    </source>
</reference>
<accession>A0A512IM98</accession>